<evidence type="ECO:0000313" key="2">
    <source>
        <dbReference type="Proteomes" id="UP000297595"/>
    </source>
</evidence>
<protein>
    <submittedName>
        <fullName evidence="1">Uncharacterized protein</fullName>
    </submittedName>
</protein>
<proteinExistence type="predicted"/>
<dbReference type="Proteomes" id="UP000297595">
    <property type="component" value="Unassembled WGS sequence"/>
</dbReference>
<organism evidence="1 2">
    <name type="scientific">Orbilia oligospora</name>
    <name type="common">Nematode-trapping fungus</name>
    <name type="synonym">Arthrobotrys oligospora</name>
    <dbReference type="NCBI Taxonomy" id="2813651"/>
    <lineage>
        <taxon>Eukaryota</taxon>
        <taxon>Fungi</taxon>
        <taxon>Dikarya</taxon>
        <taxon>Ascomycota</taxon>
        <taxon>Pezizomycotina</taxon>
        <taxon>Orbiliomycetes</taxon>
        <taxon>Orbiliales</taxon>
        <taxon>Orbiliaceae</taxon>
        <taxon>Orbilia</taxon>
    </lineage>
</organism>
<gene>
    <name evidence="1" type="ORF">EYR41_003098</name>
</gene>
<dbReference type="AlphaFoldDB" id="A0A7C8PTV4"/>
<name>A0A7C8PTV4_ORBOL</name>
<evidence type="ECO:0000313" key="1">
    <source>
        <dbReference type="EMBL" id="TGJ71106.1"/>
    </source>
</evidence>
<reference evidence="1 2" key="1">
    <citation type="submission" date="2019-03" db="EMBL/GenBank/DDBJ databases">
        <title>Nematode-trapping fungi genome.</title>
        <authorList>
            <person name="Vidal-Diez De Ulzurrun G."/>
        </authorList>
    </citation>
    <scope>NUCLEOTIDE SEQUENCE [LARGE SCALE GENOMIC DNA]</scope>
    <source>
        <strain evidence="1 2">TWF154</strain>
    </source>
</reference>
<comment type="caution">
    <text evidence="1">The sequence shown here is derived from an EMBL/GenBank/DDBJ whole genome shotgun (WGS) entry which is preliminary data.</text>
</comment>
<sequence length="198" mass="22248">MAMTSKSKAAKYSTEKVTIVVFVSIVLSLFVLAAGALKMICTQYEQALGSFGVMSHFLITKVDVLRKATVLKSLITTYQGKWLDEVPRENDLAFQVIPLKVGQIVDSAVESVELDIIELGNLKCSIYEALDRYNPRVSKDFRERLQKTICRVYGDMVFTQSSSIPSYVDLLNSVPEDIRQIATAIWSWANSRQDIHCN</sequence>
<dbReference type="EMBL" id="SOZJ01000002">
    <property type="protein sequence ID" value="TGJ71106.1"/>
    <property type="molecule type" value="Genomic_DNA"/>
</dbReference>
<accession>A0A7C8PTV4</accession>